<comment type="caution">
    <text evidence="2">The sequence shown here is derived from an EMBL/GenBank/DDBJ whole genome shotgun (WGS) entry which is preliminary data.</text>
</comment>
<name>A0ABS8PSA9_9BACT</name>
<evidence type="ECO:0000313" key="3">
    <source>
        <dbReference type="Proteomes" id="UP001199816"/>
    </source>
</evidence>
<reference evidence="2 3" key="1">
    <citation type="submission" date="2021-11" db="EMBL/GenBank/DDBJ databases">
        <title>Genomic of Niabella pedocola.</title>
        <authorList>
            <person name="Wu T."/>
        </authorList>
    </citation>
    <scope>NUCLEOTIDE SEQUENCE [LARGE SCALE GENOMIC DNA]</scope>
    <source>
        <strain evidence="2 3">JCM 31011</strain>
    </source>
</reference>
<dbReference type="InterPro" id="IPR050570">
    <property type="entry name" value="Cell_wall_metabolism_enzyme"/>
</dbReference>
<keyword evidence="3" id="KW-1185">Reference proteome</keyword>
<dbReference type="Proteomes" id="UP001199816">
    <property type="component" value="Unassembled WGS sequence"/>
</dbReference>
<dbReference type="CDD" id="cd12797">
    <property type="entry name" value="M23_peptidase"/>
    <property type="match status" value="1"/>
</dbReference>
<dbReference type="Pfam" id="PF01551">
    <property type="entry name" value="Peptidase_M23"/>
    <property type="match status" value="1"/>
</dbReference>
<dbReference type="PANTHER" id="PTHR21666:SF270">
    <property type="entry name" value="MUREIN HYDROLASE ACTIVATOR ENVC"/>
    <property type="match status" value="1"/>
</dbReference>
<dbReference type="InterPro" id="IPR011055">
    <property type="entry name" value="Dup_hybrid_motif"/>
</dbReference>
<feature type="domain" description="M23ase beta-sheet core" evidence="1">
    <location>
        <begin position="61"/>
        <end position="158"/>
    </location>
</feature>
<dbReference type="Gene3D" id="2.70.70.10">
    <property type="entry name" value="Glucose Permease (Domain IIA)"/>
    <property type="match status" value="1"/>
</dbReference>
<organism evidence="2 3">
    <name type="scientific">Niabella pedocola</name>
    <dbReference type="NCBI Taxonomy" id="1752077"/>
    <lineage>
        <taxon>Bacteria</taxon>
        <taxon>Pseudomonadati</taxon>
        <taxon>Bacteroidota</taxon>
        <taxon>Chitinophagia</taxon>
        <taxon>Chitinophagales</taxon>
        <taxon>Chitinophagaceae</taxon>
        <taxon>Niabella</taxon>
    </lineage>
</organism>
<proteinExistence type="predicted"/>
<protein>
    <submittedName>
        <fullName evidence="2">M23 family metallopeptidase</fullName>
    </submittedName>
</protein>
<accession>A0ABS8PSA9</accession>
<dbReference type="RefSeq" id="WP_231005218.1">
    <property type="nucleotide sequence ID" value="NZ_JAJNEC010000005.1"/>
</dbReference>
<dbReference type="EMBL" id="JAJNEC010000005">
    <property type="protein sequence ID" value="MCD2423961.1"/>
    <property type="molecule type" value="Genomic_DNA"/>
</dbReference>
<evidence type="ECO:0000313" key="2">
    <source>
        <dbReference type="EMBL" id="MCD2423961.1"/>
    </source>
</evidence>
<dbReference type="InterPro" id="IPR016047">
    <property type="entry name" value="M23ase_b-sheet_dom"/>
</dbReference>
<sequence length="192" mass="21894">MAVLSGSCGYMNNPLRRETHRLQRGKIIDTSSFIYDLPYPKGVRHTLVQGYFTQFTHKRRAALDFKMPVGSVVCAARGGVVVRLKEDGSQGGIKKSNRVHANYVVIQHADSSRAGYWHLQKNGVLVHTGDTVKKGQPIAYSGNTGYTYFPHLHFIVWTFDRNGRFKQMPTRFRIKKGPRYLRAIRKYRNPPG</sequence>
<dbReference type="SUPFAM" id="SSF51261">
    <property type="entry name" value="Duplicated hybrid motif"/>
    <property type="match status" value="1"/>
</dbReference>
<gene>
    <name evidence="2" type="ORF">LQ567_14380</name>
</gene>
<dbReference type="PANTHER" id="PTHR21666">
    <property type="entry name" value="PEPTIDASE-RELATED"/>
    <property type="match status" value="1"/>
</dbReference>
<evidence type="ECO:0000259" key="1">
    <source>
        <dbReference type="Pfam" id="PF01551"/>
    </source>
</evidence>